<dbReference type="InterPro" id="IPR005158">
    <property type="entry name" value="BTAD"/>
</dbReference>
<dbReference type="PANTHER" id="PTHR35807:SF1">
    <property type="entry name" value="TRANSCRIPTIONAL REGULATOR REDD"/>
    <property type="match status" value="1"/>
</dbReference>
<name>A0ABU5H7Q1_9BACT</name>
<dbReference type="InterPro" id="IPR027417">
    <property type="entry name" value="P-loop_NTPase"/>
</dbReference>
<dbReference type="SUPFAM" id="SSF46894">
    <property type="entry name" value="C-terminal effector domain of the bipartite response regulators"/>
    <property type="match status" value="1"/>
</dbReference>
<dbReference type="Pfam" id="PF13191">
    <property type="entry name" value="AAA_16"/>
    <property type="match status" value="1"/>
</dbReference>
<dbReference type="SMART" id="SM01043">
    <property type="entry name" value="BTAD"/>
    <property type="match status" value="1"/>
</dbReference>
<evidence type="ECO:0000256" key="1">
    <source>
        <dbReference type="ARBA" id="ARBA00023015"/>
    </source>
</evidence>
<accession>A0ABU5H7Q1</accession>
<dbReference type="InterPro" id="IPR041664">
    <property type="entry name" value="AAA_16"/>
</dbReference>
<feature type="domain" description="Bacterial transcriptional activator" evidence="3">
    <location>
        <begin position="90"/>
        <end position="226"/>
    </location>
</feature>
<dbReference type="RefSeq" id="WP_321548011.1">
    <property type="nucleotide sequence ID" value="NZ_JAXIVS010000007.1"/>
</dbReference>
<protein>
    <submittedName>
        <fullName evidence="4">BTAD domain-containing putative transcriptional regulator</fullName>
    </submittedName>
</protein>
<proteinExistence type="predicted"/>
<evidence type="ECO:0000259" key="3">
    <source>
        <dbReference type="SMART" id="SM01043"/>
    </source>
</evidence>
<dbReference type="PANTHER" id="PTHR35807">
    <property type="entry name" value="TRANSCRIPTIONAL REGULATOR REDD-RELATED"/>
    <property type="match status" value="1"/>
</dbReference>
<dbReference type="InterPro" id="IPR011990">
    <property type="entry name" value="TPR-like_helical_dom_sf"/>
</dbReference>
<dbReference type="Proteomes" id="UP001291309">
    <property type="component" value="Unassembled WGS sequence"/>
</dbReference>
<dbReference type="SUPFAM" id="SSF48452">
    <property type="entry name" value="TPR-like"/>
    <property type="match status" value="1"/>
</dbReference>
<evidence type="ECO:0000313" key="5">
    <source>
        <dbReference type="Proteomes" id="UP001291309"/>
    </source>
</evidence>
<dbReference type="EMBL" id="JAXIVS010000007">
    <property type="protein sequence ID" value="MDY7229291.1"/>
    <property type="molecule type" value="Genomic_DNA"/>
</dbReference>
<dbReference type="Pfam" id="PF03704">
    <property type="entry name" value="BTAD"/>
    <property type="match status" value="1"/>
</dbReference>
<dbReference type="Gene3D" id="1.25.40.10">
    <property type="entry name" value="Tetratricopeptide repeat domain"/>
    <property type="match status" value="1"/>
</dbReference>
<evidence type="ECO:0000256" key="2">
    <source>
        <dbReference type="ARBA" id="ARBA00023163"/>
    </source>
</evidence>
<gene>
    <name evidence="4" type="ORF">SYV04_23060</name>
</gene>
<keyword evidence="5" id="KW-1185">Reference proteome</keyword>
<sequence>MEIRVLAEAWAAGAQGGRVELERKSAALLAYLALEGPTARWKLSGLLWPESPEATARGNLRQLLKRLREQLGEDCTEGRDQLRLREGSQVDVFQVRAALQQGNPTLAGSFHGELLEGFLYDDCEELAGWLDGWRMKLKRQGREALEQQVQRLERERRYPEALDGALRLLELEPTAEAVYRQVMHLHHVLGNRPAALKAYRRCQEVLKRELNVSPETATRELARVIERSEAEPALPSPPARPAIRWSVLHPPVLAGREREWALMEEAWAARAPMFVDGESGIGKSRLVKEFGNSRGRCVTIEARPGDRRLPFATHMRSLRMLVRESGVRPQGWVRRELSRIIPELEDAPLPPVSQPEERARLFSAIIAFIREALRDVDVLVFDDGQYVDRDSAELGIQVHAEFREEMVAGRFPLIINAYRTSDVRDEWEKQLIHSVIDSGLMVRVPVGRLDTEAVRQMLRGMGEPALEQVAEKIADYTGGNPLFIVETARHLLRSGDFDGAFPSSLPPPGKVGAIIEQRLRLRSDEALRLARVFAVARTDFSAELAAHVLEVPVDQLLAPWKELEEAHIFQGRWFVHDAVAEVLLATMPAAIQEALVARIADYRRRHER</sequence>
<keyword evidence="2" id="KW-0804">Transcription</keyword>
<organism evidence="4 5">
    <name type="scientific">Hyalangium rubrum</name>
    <dbReference type="NCBI Taxonomy" id="3103134"/>
    <lineage>
        <taxon>Bacteria</taxon>
        <taxon>Pseudomonadati</taxon>
        <taxon>Myxococcota</taxon>
        <taxon>Myxococcia</taxon>
        <taxon>Myxococcales</taxon>
        <taxon>Cystobacterineae</taxon>
        <taxon>Archangiaceae</taxon>
        <taxon>Hyalangium</taxon>
    </lineage>
</organism>
<keyword evidence="1" id="KW-0805">Transcription regulation</keyword>
<reference evidence="4 5" key="1">
    <citation type="submission" date="2023-12" db="EMBL/GenBank/DDBJ databases">
        <title>the genome sequence of Hyalangium sp. s54d21.</title>
        <authorList>
            <person name="Zhang X."/>
        </authorList>
    </citation>
    <scope>NUCLEOTIDE SEQUENCE [LARGE SCALE GENOMIC DNA]</scope>
    <source>
        <strain evidence="5">s54d21</strain>
    </source>
</reference>
<comment type="caution">
    <text evidence="4">The sequence shown here is derived from an EMBL/GenBank/DDBJ whole genome shotgun (WGS) entry which is preliminary data.</text>
</comment>
<dbReference type="InterPro" id="IPR016032">
    <property type="entry name" value="Sig_transdc_resp-reg_C-effctor"/>
</dbReference>
<evidence type="ECO:0000313" key="4">
    <source>
        <dbReference type="EMBL" id="MDY7229291.1"/>
    </source>
</evidence>
<dbReference type="SUPFAM" id="SSF52540">
    <property type="entry name" value="P-loop containing nucleoside triphosphate hydrolases"/>
    <property type="match status" value="1"/>
</dbReference>
<dbReference type="InterPro" id="IPR051677">
    <property type="entry name" value="AfsR-DnrI-RedD_regulator"/>
</dbReference>